<feature type="domain" description="FAD-binding PCMH-type" evidence="5">
    <location>
        <begin position="1"/>
        <end position="181"/>
    </location>
</feature>
<dbReference type="InterPro" id="IPR016164">
    <property type="entry name" value="FAD-linked_Oxase-like_C"/>
</dbReference>
<reference evidence="6 7" key="1">
    <citation type="submission" date="2019-11" db="EMBL/GenBank/DDBJ databases">
        <title>Whole-genome sequence of the anaerobic purple sulfur bacterium Allochromatium palmeri DSM 15591.</title>
        <authorList>
            <person name="Kyndt J.A."/>
            <person name="Meyer T.E."/>
        </authorList>
    </citation>
    <scope>NUCLEOTIDE SEQUENCE [LARGE SCALE GENOMIC DNA]</scope>
    <source>
        <strain evidence="6 7">DSM 15591</strain>
    </source>
</reference>
<dbReference type="SUPFAM" id="SSF55103">
    <property type="entry name" value="FAD-linked oxidases, C-terminal domain"/>
    <property type="match status" value="1"/>
</dbReference>
<dbReference type="PANTHER" id="PTHR11748:SF103">
    <property type="entry name" value="GLYCOLATE OXIDASE SUBUNIT GLCE"/>
    <property type="match status" value="1"/>
</dbReference>
<dbReference type="InterPro" id="IPR036318">
    <property type="entry name" value="FAD-bd_PCMH-like_sf"/>
</dbReference>
<dbReference type="PANTHER" id="PTHR11748">
    <property type="entry name" value="D-LACTATE DEHYDROGENASE"/>
    <property type="match status" value="1"/>
</dbReference>
<evidence type="ECO:0000313" key="6">
    <source>
        <dbReference type="EMBL" id="MTW19504.1"/>
    </source>
</evidence>
<evidence type="ECO:0000313" key="7">
    <source>
        <dbReference type="Proteomes" id="UP000434044"/>
    </source>
</evidence>
<dbReference type="InterPro" id="IPR006094">
    <property type="entry name" value="Oxid_FAD_bind_N"/>
</dbReference>
<protein>
    <submittedName>
        <fullName evidence="6">Glycolate oxidase subunit GlcE</fullName>
        <ecNumber evidence="6">1.1.99.14</ecNumber>
    </submittedName>
</protein>
<comment type="cofactor">
    <cofactor evidence="1">
        <name>FAD</name>
        <dbReference type="ChEBI" id="CHEBI:57692"/>
    </cofactor>
</comment>
<gene>
    <name evidence="6" type="primary">glcE</name>
    <name evidence="6" type="ORF">GJ668_00165</name>
</gene>
<evidence type="ECO:0000256" key="4">
    <source>
        <dbReference type="ARBA" id="ARBA00023002"/>
    </source>
</evidence>
<dbReference type="Pfam" id="PF02913">
    <property type="entry name" value="FAD-oxidase_C"/>
    <property type="match status" value="1"/>
</dbReference>
<sequence length="366" mass="39378">MTTRNAVSTDLTQELQARVCAAMADSTPLRLLGNDTKSFIGRASTGEPLVLSGHTGILGYQPKELVVTARCGTTLAELESTLAEQGQRLPFEPPHFAAPNGPPATLGGTIACGLSGPARPYWGAARDLVLGARVLSGRGEILRFGGEVMKNVAGYDVSRLMVGALGTLGILLDLSLKVLPIPAATRTLVLASGPDEALERMNHWGARPWPLSATCCDGERLWVRLSGTEQGVMETAAQIGGESVADSEAEAFWSQVREQRHPFFVQGEAPLWRLSLPQGAPAVRLDGPQWIEWSGSQRWLRSEAPDAVIRAEAERLGGQATRFRGGDRSGEVFHPLSEPLMQLHRRVKSAFDPHGLLNPGRLYANL</sequence>
<dbReference type="Gene3D" id="1.10.45.10">
    <property type="entry name" value="Vanillyl-alcohol Oxidase, Chain A, domain 4"/>
    <property type="match status" value="1"/>
</dbReference>
<comment type="caution">
    <text evidence="6">The sequence shown here is derived from an EMBL/GenBank/DDBJ whole genome shotgun (WGS) entry which is preliminary data.</text>
</comment>
<keyword evidence="7" id="KW-1185">Reference proteome</keyword>
<evidence type="ECO:0000256" key="1">
    <source>
        <dbReference type="ARBA" id="ARBA00001974"/>
    </source>
</evidence>
<keyword evidence="4 6" id="KW-0560">Oxidoreductase</keyword>
<dbReference type="InterPro" id="IPR016169">
    <property type="entry name" value="FAD-bd_PCMH_sub2"/>
</dbReference>
<organism evidence="6 7">
    <name type="scientific">Allochromatium palmeri</name>
    <dbReference type="NCBI Taxonomy" id="231048"/>
    <lineage>
        <taxon>Bacteria</taxon>
        <taxon>Pseudomonadati</taxon>
        <taxon>Pseudomonadota</taxon>
        <taxon>Gammaproteobacteria</taxon>
        <taxon>Chromatiales</taxon>
        <taxon>Chromatiaceae</taxon>
        <taxon>Allochromatium</taxon>
    </lineage>
</organism>
<dbReference type="Pfam" id="PF01565">
    <property type="entry name" value="FAD_binding_4"/>
    <property type="match status" value="1"/>
</dbReference>
<keyword evidence="3" id="KW-0274">FAD</keyword>
<dbReference type="EC" id="1.1.99.14" evidence="6"/>
<dbReference type="NCBIfam" id="NF008439">
    <property type="entry name" value="PRK11282.1"/>
    <property type="match status" value="1"/>
</dbReference>
<evidence type="ECO:0000259" key="5">
    <source>
        <dbReference type="PROSITE" id="PS51387"/>
    </source>
</evidence>
<dbReference type="Gene3D" id="3.30.465.10">
    <property type="match status" value="1"/>
</dbReference>
<dbReference type="OrthoDB" id="9811557at2"/>
<dbReference type="Proteomes" id="UP000434044">
    <property type="component" value="Unassembled WGS sequence"/>
</dbReference>
<name>A0A6N8EAY0_9GAMM</name>
<dbReference type="AlphaFoldDB" id="A0A6N8EAY0"/>
<dbReference type="InterPro" id="IPR016166">
    <property type="entry name" value="FAD-bd_PCMH"/>
</dbReference>
<proteinExistence type="predicted"/>
<accession>A0A6N8EAY0</accession>
<dbReference type="SUPFAM" id="SSF56176">
    <property type="entry name" value="FAD-binding/transporter-associated domain-like"/>
    <property type="match status" value="1"/>
</dbReference>
<evidence type="ECO:0000256" key="3">
    <source>
        <dbReference type="ARBA" id="ARBA00022827"/>
    </source>
</evidence>
<dbReference type="InterPro" id="IPR016171">
    <property type="entry name" value="Vanillyl_alc_oxidase_C-sub2"/>
</dbReference>
<dbReference type="PROSITE" id="PS51387">
    <property type="entry name" value="FAD_PCMH"/>
    <property type="match status" value="1"/>
</dbReference>
<keyword evidence="2" id="KW-0285">Flavoprotein</keyword>
<dbReference type="InterPro" id="IPR004113">
    <property type="entry name" value="FAD-bd_oxidored_4_C"/>
</dbReference>
<dbReference type="GO" id="GO:0019154">
    <property type="term" value="F:glycolate dehydrogenase activity"/>
    <property type="evidence" value="ECO:0007669"/>
    <property type="project" value="UniProtKB-EC"/>
</dbReference>
<dbReference type="GO" id="GO:0071949">
    <property type="term" value="F:FAD binding"/>
    <property type="evidence" value="ECO:0007669"/>
    <property type="project" value="InterPro"/>
</dbReference>
<dbReference type="EMBL" id="WNKT01000001">
    <property type="protein sequence ID" value="MTW19504.1"/>
    <property type="molecule type" value="Genomic_DNA"/>
</dbReference>
<evidence type="ECO:0000256" key="2">
    <source>
        <dbReference type="ARBA" id="ARBA00022630"/>
    </source>
</evidence>